<dbReference type="InterPro" id="IPR003594">
    <property type="entry name" value="HATPase_dom"/>
</dbReference>
<keyword evidence="3" id="KW-1185">Reference proteome</keyword>
<proteinExistence type="predicted"/>
<evidence type="ECO:0000313" key="3">
    <source>
        <dbReference type="Proteomes" id="UP000481043"/>
    </source>
</evidence>
<dbReference type="CDD" id="cd16936">
    <property type="entry name" value="HATPase_RsbW-like"/>
    <property type="match status" value="1"/>
</dbReference>
<feature type="domain" description="Histidine kinase/HSP90-like ATPase" evidence="1">
    <location>
        <begin position="36"/>
        <end position="129"/>
    </location>
</feature>
<sequence length="144" mass="16444">MFNFELELPCQTSSIEIFDAAANELLEKCTDSHRMLSFVIHELLINSLEASVRRFGEEAIHRFIKLKMSYQLSTIEISVIDSAGGMSPESLQHFEQESLDNLLDRECGRGLLMVKNMVDDLEMDYDSQGLFEVKVRKEGVAIHE</sequence>
<dbReference type="SUPFAM" id="SSF55874">
    <property type="entry name" value="ATPase domain of HSP90 chaperone/DNA topoisomerase II/histidine kinase"/>
    <property type="match status" value="1"/>
</dbReference>
<gene>
    <name evidence="2" type="ORF">G4D63_03660</name>
</gene>
<reference evidence="2 3" key="1">
    <citation type="submission" date="2020-02" db="EMBL/GenBank/DDBJ databases">
        <title>Bacillus aquiflavi sp. nov., isolated from yellow water of strong flavor Chinese baijiu in Yibin region of China.</title>
        <authorList>
            <person name="Xie J."/>
        </authorList>
    </citation>
    <scope>NUCLEOTIDE SEQUENCE [LARGE SCALE GENOMIC DNA]</scope>
    <source>
        <strain evidence="2 3">SA4</strain>
    </source>
</reference>
<accession>A0A6M0Q3S9</accession>
<dbReference type="AlphaFoldDB" id="A0A6M0Q3S9"/>
<dbReference type="Gene3D" id="3.30.565.10">
    <property type="entry name" value="Histidine kinase-like ATPase, C-terminal domain"/>
    <property type="match status" value="1"/>
</dbReference>
<protein>
    <submittedName>
        <fullName evidence="2">ATP-binding protein</fullName>
    </submittedName>
</protein>
<dbReference type="InterPro" id="IPR036890">
    <property type="entry name" value="HATPase_C_sf"/>
</dbReference>
<dbReference type="GO" id="GO:0005524">
    <property type="term" value="F:ATP binding"/>
    <property type="evidence" value="ECO:0007669"/>
    <property type="project" value="UniProtKB-KW"/>
</dbReference>
<dbReference type="Pfam" id="PF13581">
    <property type="entry name" value="HATPase_c_2"/>
    <property type="match status" value="1"/>
</dbReference>
<dbReference type="RefSeq" id="WP_163177799.1">
    <property type="nucleotide sequence ID" value="NZ_JAAIWM010000001.1"/>
</dbReference>
<comment type="caution">
    <text evidence="2">The sequence shown here is derived from an EMBL/GenBank/DDBJ whole genome shotgun (WGS) entry which is preliminary data.</text>
</comment>
<evidence type="ECO:0000313" key="2">
    <source>
        <dbReference type="EMBL" id="NEY70833.1"/>
    </source>
</evidence>
<dbReference type="Proteomes" id="UP000481043">
    <property type="component" value="Unassembled WGS sequence"/>
</dbReference>
<keyword evidence="2" id="KW-0547">Nucleotide-binding</keyword>
<keyword evidence="2" id="KW-0067">ATP-binding</keyword>
<name>A0A6M0Q3S9_9BACI</name>
<evidence type="ECO:0000259" key="1">
    <source>
        <dbReference type="Pfam" id="PF13581"/>
    </source>
</evidence>
<dbReference type="EMBL" id="JAAIWM010000001">
    <property type="protein sequence ID" value="NEY70833.1"/>
    <property type="molecule type" value="Genomic_DNA"/>
</dbReference>
<organism evidence="2 3">
    <name type="scientific">Bacillus mesophilus</name>
    <dbReference type="NCBI Taxonomy" id="1808955"/>
    <lineage>
        <taxon>Bacteria</taxon>
        <taxon>Bacillati</taxon>
        <taxon>Bacillota</taxon>
        <taxon>Bacilli</taxon>
        <taxon>Bacillales</taxon>
        <taxon>Bacillaceae</taxon>
        <taxon>Bacillus</taxon>
    </lineage>
</organism>